<dbReference type="AlphaFoldDB" id="A0A392URR6"/>
<protein>
    <submittedName>
        <fullName evidence="1">Uncharacterized protein</fullName>
    </submittedName>
</protein>
<evidence type="ECO:0000313" key="1">
    <source>
        <dbReference type="EMBL" id="MCI75548.1"/>
    </source>
</evidence>
<evidence type="ECO:0000313" key="2">
    <source>
        <dbReference type="Proteomes" id="UP000265520"/>
    </source>
</evidence>
<name>A0A392URR6_9FABA</name>
<accession>A0A392URR6</accession>
<reference evidence="1 2" key="1">
    <citation type="journal article" date="2018" name="Front. Plant Sci.">
        <title>Red Clover (Trifolium pratense) and Zigzag Clover (T. medium) - A Picture of Genomic Similarities and Differences.</title>
        <authorList>
            <person name="Dluhosova J."/>
            <person name="Istvanek J."/>
            <person name="Nedelnik J."/>
            <person name="Repkova J."/>
        </authorList>
    </citation>
    <scope>NUCLEOTIDE SEQUENCE [LARGE SCALE GENOMIC DNA]</scope>
    <source>
        <strain evidence="2">cv. 10/8</strain>
        <tissue evidence="1">Leaf</tissue>
    </source>
</reference>
<sequence length="23" mass="2760">MTVSSRNRVRSRIVVENVVDRWT</sequence>
<organism evidence="1 2">
    <name type="scientific">Trifolium medium</name>
    <dbReference type="NCBI Taxonomy" id="97028"/>
    <lineage>
        <taxon>Eukaryota</taxon>
        <taxon>Viridiplantae</taxon>
        <taxon>Streptophyta</taxon>
        <taxon>Embryophyta</taxon>
        <taxon>Tracheophyta</taxon>
        <taxon>Spermatophyta</taxon>
        <taxon>Magnoliopsida</taxon>
        <taxon>eudicotyledons</taxon>
        <taxon>Gunneridae</taxon>
        <taxon>Pentapetalae</taxon>
        <taxon>rosids</taxon>
        <taxon>fabids</taxon>
        <taxon>Fabales</taxon>
        <taxon>Fabaceae</taxon>
        <taxon>Papilionoideae</taxon>
        <taxon>50 kb inversion clade</taxon>
        <taxon>NPAAA clade</taxon>
        <taxon>Hologalegina</taxon>
        <taxon>IRL clade</taxon>
        <taxon>Trifolieae</taxon>
        <taxon>Trifolium</taxon>
    </lineage>
</organism>
<proteinExistence type="predicted"/>
<dbReference type="Proteomes" id="UP000265520">
    <property type="component" value="Unassembled WGS sequence"/>
</dbReference>
<dbReference type="EMBL" id="LXQA010885429">
    <property type="protein sequence ID" value="MCI75548.1"/>
    <property type="molecule type" value="Genomic_DNA"/>
</dbReference>
<feature type="non-terminal residue" evidence="1">
    <location>
        <position position="23"/>
    </location>
</feature>
<keyword evidence="2" id="KW-1185">Reference proteome</keyword>
<comment type="caution">
    <text evidence="1">The sequence shown here is derived from an EMBL/GenBank/DDBJ whole genome shotgun (WGS) entry which is preliminary data.</text>
</comment>